<dbReference type="GO" id="GO:0043161">
    <property type="term" value="P:proteasome-mediated ubiquitin-dependent protein catabolic process"/>
    <property type="evidence" value="ECO:0007669"/>
    <property type="project" value="TreeGrafter"/>
</dbReference>
<organism evidence="4 5">
    <name type="scientific">[Candida] arabinofermentans NRRL YB-2248</name>
    <dbReference type="NCBI Taxonomy" id="983967"/>
    <lineage>
        <taxon>Eukaryota</taxon>
        <taxon>Fungi</taxon>
        <taxon>Dikarya</taxon>
        <taxon>Ascomycota</taxon>
        <taxon>Saccharomycotina</taxon>
        <taxon>Pichiomycetes</taxon>
        <taxon>Pichiales</taxon>
        <taxon>Pichiaceae</taxon>
        <taxon>Ogataea</taxon>
        <taxon>Ogataea/Candida clade</taxon>
    </lineage>
</organism>
<evidence type="ECO:0000313" key="5">
    <source>
        <dbReference type="Proteomes" id="UP000094801"/>
    </source>
</evidence>
<dbReference type="InterPro" id="IPR019775">
    <property type="entry name" value="WD40_repeat_CS"/>
</dbReference>
<name>A0A1E4SVF3_9ASCO</name>
<evidence type="ECO:0000256" key="2">
    <source>
        <dbReference type="ARBA" id="ARBA00022737"/>
    </source>
</evidence>
<dbReference type="GO" id="GO:0031464">
    <property type="term" value="C:Cul4A-RING E3 ubiquitin ligase complex"/>
    <property type="evidence" value="ECO:0007669"/>
    <property type="project" value="TreeGrafter"/>
</dbReference>
<dbReference type="GO" id="GO:0000209">
    <property type="term" value="P:protein polyubiquitination"/>
    <property type="evidence" value="ECO:0007669"/>
    <property type="project" value="TreeGrafter"/>
</dbReference>
<dbReference type="Proteomes" id="UP000094801">
    <property type="component" value="Unassembled WGS sequence"/>
</dbReference>
<dbReference type="PROSITE" id="PS50082">
    <property type="entry name" value="WD_REPEATS_2"/>
    <property type="match status" value="2"/>
</dbReference>
<dbReference type="PANTHER" id="PTHR46202:SF1">
    <property type="entry name" value="DNA EXCISION REPAIR PROTEIN ERCC-8"/>
    <property type="match status" value="1"/>
</dbReference>
<dbReference type="Pfam" id="PF00400">
    <property type="entry name" value="WD40"/>
    <property type="match status" value="4"/>
</dbReference>
<keyword evidence="1 3" id="KW-0853">WD repeat</keyword>
<dbReference type="AlphaFoldDB" id="A0A1E4SVF3"/>
<proteinExistence type="predicted"/>
<keyword evidence="2" id="KW-0677">Repeat</keyword>
<dbReference type="InterPro" id="IPR015943">
    <property type="entry name" value="WD40/YVTN_repeat-like_dom_sf"/>
</dbReference>
<dbReference type="OrthoDB" id="361494at2759"/>
<dbReference type="SUPFAM" id="SSF50978">
    <property type="entry name" value="WD40 repeat-like"/>
    <property type="match status" value="1"/>
</dbReference>
<dbReference type="EMBL" id="KV453863">
    <property type="protein sequence ID" value="ODV83485.1"/>
    <property type="molecule type" value="Genomic_DNA"/>
</dbReference>
<dbReference type="PANTHER" id="PTHR46202">
    <property type="entry name" value="DNA EXCISION REPAIR PROTEIN ERCC-8"/>
    <property type="match status" value="1"/>
</dbReference>
<evidence type="ECO:0008006" key="6">
    <source>
        <dbReference type="Google" id="ProtNLM"/>
    </source>
</evidence>
<dbReference type="STRING" id="983967.A0A1E4SVF3"/>
<dbReference type="SMART" id="SM00320">
    <property type="entry name" value="WD40"/>
    <property type="match status" value="6"/>
</dbReference>
<protein>
    <recommendedName>
        <fullName evidence="6">Anaphase-promoting complex subunit 4 WD40 domain-containing protein</fullName>
    </recommendedName>
</protein>
<dbReference type="GO" id="GO:0006283">
    <property type="term" value="P:transcription-coupled nucleotide-excision repair"/>
    <property type="evidence" value="ECO:0007669"/>
    <property type="project" value="InterPro"/>
</dbReference>
<keyword evidence="5" id="KW-1185">Reference proteome</keyword>
<dbReference type="InterPro" id="IPR001680">
    <property type="entry name" value="WD40_rpt"/>
</dbReference>
<feature type="repeat" description="WD" evidence="3">
    <location>
        <begin position="284"/>
        <end position="325"/>
    </location>
</feature>
<evidence type="ECO:0000256" key="1">
    <source>
        <dbReference type="ARBA" id="ARBA00022574"/>
    </source>
</evidence>
<reference evidence="5" key="1">
    <citation type="submission" date="2016-04" db="EMBL/GenBank/DDBJ databases">
        <title>Comparative genomics of biotechnologically important yeasts.</title>
        <authorList>
            <consortium name="DOE Joint Genome Institute"/>
            <person name="Riley R."/>
            <person name="Haridas S."/>
            <person name="Wolfe K.H."/>
            <person name="Lopes M.R."/>
            <person name="Hittinger C.T."/>
            <person name="Goker M."/>
            <person name="Salamov A."/>
            <person name="Wisecaver J."/>
            <person name="Long T.M."/>
            <person name="Aerts A.L."/>
            <person name="Barry K."/>
            <person name="Choi C."/>
            <person name="Clum A."/>
            <person name="Coughlan A.Y."/>
            <person name="Deshpande S."/>
            <person name="Douglass A.P."/>
            <person name="Hanson S.J."/>
            <person name="Klenk H.-P."/>
            <person name="Labutti K."/>
            <person name="Lapidus A."/>
            <person name="Lindquist E."/>
            <person name="Lipzen A."/>
            <person name="Meier-Kolthoff J.P."/>
            <person name="Ohm R.A."/>
            <person name="Otillar R.P."/>
            <person name="Pangilinan J."/>
            <person name="Peng Y."/>
            <person name="Rokas A."/>
            <person name="Rosa C.A."/>
            <person name="Scheuner C."/>
            <person name="Sibirny A.A."/>
            <person name="Slot J.C."/>
            <person name="Stielow J.B."/>
            <person name="Sun H."/>
            <person name="Kurtzman C.P."/>
            <person name="Blackwell M."/>
            <person name="Grigoriev I.V."/>
            <person name="Jeffries T.W."/>
        </authorList>
    </citation>
    <scope>NUCLEOTIDE SEQUENCE [LARGE SCALE GENOMIC DNA]</scope>
    <source>
        <strain evidence="5">NRRL YB-2248</strain>
    </source>
</reference>
<evidence type="ECO:0000256" key="3">
    <source>
        <dbReference type="PROSITE-ProRule" id="PRU00221"/>
    </source>
</evidence>
<dbReference type="PROSITE" id="PS00678">
    <property type="entry name" value="WD_REPEATS_1"/>
    <property type="match status" value="1"/>
</dbReference>
<accession>A0A1E4SVF3</accession>
<gene>
    <name evidence="4" type="ORF">CANARDRAFT_9545</name>
</gene>
<dbReference type="Gene3D" id="2.130.10.10">
    <property type="entry name" value="YVTN repeat-like/Quinoprotein amine dehydrogenase"/>
    <property type="match status" value="1"/>
</dbReference>
<feature type="repeat" description="WD" evidence="3">
    <location>
        <begin position="61"/>
        <end position="103"/>
    </location>
</feature>
<evidence type="ECO:0000313" key="4">
    <source>
        <dbReference type="EMBL" id="ODV83485.1"/>
    </source>
</evidence>
<dbReference type="GO" id="GO:0000109">
    <property type="term" value="C:nucleotide-excision repair complex"/>
    <property type="evidence" value="ECO:0007669"/>
    <property type="project" value="TreeGrafter"/>
</dbReference>
<dbReference type="InterPro" id="IPR036322">
    <property type="entry name" value="WD40_repeat_dom_sf"/>
</dbReference>
<dbReference type="PROSITE" id="PS50294">
    <property type="entry name" value="WD_REPEATS_REGION"/>
    <property type="match status" value="2"/>
</dbReference>
<sequence length="474" mass="52597">MYITLKSGIVYCHDMHQLLFEHAVGSWDRRSPLDIVKLYNESRYGSLNSLDSIRSITKFPVNAHIASVNSLSLEKQTNRFLLSGGGESSIKLWDLHQTDSDEISAADDDGLQKQYKPVHVISPKTAHQFGITHLKWWPDNGMWLSSSYDFTLKVFDASTMTEAHSFNLGSRVINFDFGPNADHSLVACCIDGGIGGIRLLDLRTLADSHTLGAGGKLQGGYGHMLSCCWSPTNPNLVVSGGLDGYCNGWDIRRSDGCVFTLDNDLTTTNYRTNDKKLKFHDNIPKAHAGGINSILFNDLGTELITLGNDEKVKVWDLTSSNQPLNKSINFGPLIRNKYKQHITMCLSPINETEMSYLCLPSDNGELLIYRAIDGKLVARLNRNGSKLNKRSTTVIYGMESSIRYYSGCSDGSISIWGADDNATTQDEEDIEFDNGIDYDQIPISTSQPPPSNVLDMIDNEMKARQISLSAQRTT</sequence>
<dbReference type="InterPro" id="IPR042238">
    <property type="entry name" value="Rad28/ERCC8/Ckn1/ATCSA-1"/>
</dbReference>